<accession>A0AAN6N6X0</accession>
<evidence type="ECO:0000313" key="3">
    <source>
        <dbReference type="Proteomes" id="UP001303473"/>
    </source>
</evidence>
<dbReference type="GO" id="GO:0006631">
    <property type="term" value="P:fatty acid metabolic process"/>
    <property type="evidence" value="ECO:0007669"/>
    <property type="project" value="InterPro"/>
</dbReference>
<dbReference type="AlphaFoldDB" id="A0AAN6N6X0"/>
<dbReference type="InterPro" id="IPR006176">
    <property type="entry name" value="3-OHacyl-CoA_DH_NAD-bd"/>
</dbReference>
<dbReference type="PANTHER" id="PTHR48075:SF3">
    <property type="entry name" value="3-HYDROXYACYL-COA DEHYDROGENASE"/>
    <property type="match status" value="1"/>
</dbReference>
<dbReference type="PANTHER" id="PTHR48075">
    <property type="entry name" value="3-HYDROXYACYL-COA DEHYDROGENASE FAMILY PROTEIN"/>
    <property type="match status" value="1"/>
</dbReference>
<evidence type="ECO:0000259" key="1">
    <source>
        <dbReference type="Pfam" id="PF02737"/>
    </source>
</evidence>
<protein>
    <recommendedName>
        <fullName evidence="1">3-hydroxyacyl-CoA dehydrogenase NAD binding domain-containing protein</fullName>
    </recommendedName>
</protein>
<feature type="domain" description="3-hydroxyacyl-CoA dehydrogenase NAD binding" evidence="1">
    <location>
        <begin position="15"/>
        <end position="192"/>
    </location>
</feature>
<gene>
    <name evidence="2" type="ORF">QBC46DRAFT_241106</name>
</gene>
<dbReference type="GO" id="GO:0070403">
    <property type="term" value="F:NAD+ binding"/>
    <property type="evidence" value="ECO:0007669"/>
    <property type="project" value="InterPro"/>
</dbReference>
<dbReference type="InterPro" id="IPR036291">
    <property type="entry name" value="NAD(P)-bd_dom_sf"/>
</dbReference>
<dbReference type="GO" id="GO:0016491">
    <property type="term" value="F:oxidoreductase activity"/>
    <property type="evidence" value="ECO:0007669"/>
    <property type="project" value="TreeGrafter"/>
</dbReference>
<proteinExistence type="predicted"/>
<dbReference type="Proteomes" id="UP001303473">
    <property type="component" value="Unassembled WGS sequence"/>
</dbReference>
<dbReference type="SUPFAM" id="SSF51735">
    <property type="entry name" value="NAD(P)-binding Rossmann-fold domains"/>
    <property type="match status" value="1"/>
</dbReference>
<evidence type="ECO:0000313" key="2">
    <source>
        <dbReference type="EMBL" id="KAK3939509.1"/>
    </source>
</evidence>
<dbReference type="Pfam" id="PF02737">
    <property type="entry name" value="3HCDH_N"/>
    <property type="match status" value="1"/>
</dbReference>
<dbReference type="Gene3D" id="3.40.50.720">
    <property type="entry name" value="NAD(P)-binding Rossmann-like Domain"/>
    <property type="match status" value="1"/>
</dbReference>
<name>A0AAN6N6X0_9PEZI</name>
<organism evidence="2 3">
    <name type="scientific">Diplogelasinospora grovesii</name>
    <dbReference type="NCBI Taxonomy" id="303347"/>
    <lineage>
        <taxon>Eukaryota</taxon>
        <taxon>Fungi</taxon>
        <taxon>Dikarya</taxon>
        <taxon>Ascomycota</taxon>
        <taxon>Pezizomycotina</taxon>
        <taxon>Sordariomycetes</taxon>
        <taxon>Sordariomycetidae</taxon>
        <taxon>Sordariales</taxon>
        <taxon>Diplogelasinosporaceae</taxon>
        <taxon>Diplogelasinospora</taxon>
    </lineage>
</organism>
<dbReference type="EMBL" id="MU853810">
    <property type="protein sequence ID" value="KAK3939509.1"/>
    <property type="molecule type" value="Genomic_DNA"/>
</dbReference>
<keyword evidence="3" id="KW-1185">Reference proteome</keyword>
<comment type="caution">
    <text evidence="2">The sequence shown here is derived from an EMBL/GenBank/DDBJ whole genome shotgun (WGS) entry which is preliminary data.</text>
</comment>
<reference evidence="3" key="1">
    <citation type="journal article" date="2023" name="Mol. Phylogenet. Evol.">
        <title>Genome-scale phylogeny and comparative genomics of the fungal order Sordariales.</title>
        <authorList>
            <person name="Hensen N."/>
            <person name="Bonometti L."/>
            <person name="Westerberg I."/>
            <person name="Brannstrom I.O."/>
            <person name="Guillou S."/>
            <person name="Cros-Aarteil S."/>
            <person name="Calhoun S."/>
            <person name="Haridas S."/>
            <person name="Kuo A."/>
            <person name="Mondo S."/>
            <person name="Pangilinan J."/>
            <person name="Riley R."/>
            <person name="LaButti K."/>
            <person name="Andreopoulos B."/>
            <person name="Lipzen A."/>
            <person name="Chen C."/>
            <person name="Yan M."/>
            <person name="Daum C."/>
            <person name="Ng V."/>
            <person name="Clum A."/>
            <person name="Steindorff A."/>
            <person name="Ohm R.A."/>
            <person name="Martin F."/>
            <person name="Silar P."/>
            <person name="Natvig D.O."/>
            <person name="Lalanne C."/>
            <person name="Gautier V."/>
            <person name="Ament-Velasquez S.L."/>
            <person name="Kruys A."/>
            <person name="Hutchinson M.I."/>
            <person name="Powell A.J."/>
            <person name="Barry K."/>
            <person name="Miller A.N."/>
            <person name="Grigoriev I.V."/>
            <person name="Debuchy R."/>
            <person name="Gladieux P."/>
            <person name="Hiltunen Thoren M."/>
            <person name="Johannesson H."/>
        </authorList>
    </citation>
    <scope>NUCLEOTIDE SEQUENCE [LARGE SCALE GENOMIC DNA]</scope>
    <source>
        <strain evidence="3">CBS 340.73</strain>
    </source>
</reference>
<sequence>KWRPPTEESLKTRPVLIVGAGYIGCRVAVAWASAGRPVTLYDKSEEVLRAAMIYIRSAAKVGQYPCQHVSTTTSLREATATRVIEDIKALKSGSKKPWMAIECLPGALEVKVALLSNIEHMLPDDYILASSSSSFPTRRMIHDLRHPERLLNTLYLEHPEPQNAPSTVQLMSSTRTDEAIFPFLIGQFERIGVSARVVP</sequence>
<feature type="non-terminal residue" evidence="2">
    <location>
        <position position="1"/>
    </location>
</feature>
<feature type="non-terminal residue" evidence="2">
    <location>
        <position position="199"/>
    </location>
</feature>